<reference evidence="2" key="1">
    <citation type="journal article" date="2020" name="Stud. Mycol.">
        <title>101 Dothideomycetes genomes: a test case for predicting lifestyles and emergence of pathogens.</title>
        <authorList>
            <person name="Haridas S."/>
            <person name="Albert R."/>
            <person name="Binder M."/>
            <person name="Bloem J."/>
            <person name="Labutti K."/>
            <person name="Salamov A."/>
            <person name="Andreopoulos B."/>
            <person name="Baker S."/>
            <person name="Barry K."/>
            <person name="Bills G."/>
            <person name="Bluhm B."/>
            <person name="Cannon C."/>
            <person name="Castanera R."/>
            <person name="Culley D."/>
            <person name="Daum C."/>
            <person name="Ezra D."/>
            <person name="Gonzalez J."/>
            <person name="Henrissat B."/>
            <person name="Kuo A."/>
            <person name="Liang C."/>
            <person name="Lipzen A."/>
            <person name="Lutzoni F."/>
            <person name="Magnuson J."/>
            <person name="Mondo S."/>
            <person name="Nolan M."/>
            <person name="Ohm R."/>
            <person name="Pangilinan J."/>
            <person name="Park H.-J."/>
            <person name="Ramirez L."/>
            <person name="Alfaro M."/>
            <person name="Sun H."/>
            <person name="Tritt A."/>
            <person name="Yoshinaga Y."/>
            <person name="Zwiers L.-H."/>
            <person name="Turgeon B."/>
            <person name="Goodwin S."/>
            <person name="Spatafora J."/>
            <person name="Crous P."/>
            <person name="Grigoriev I."/>
        </authorList>
    </citation>
    <scope>NUCLEOTIDE SEQUENCE</scope>
    <source>
        <strain evidence="2">CBS 473.64</strain>
    </source>
</reference>
<evidence type="ECO:0000313" key="2">
    <source>
        <dbReference type="EMBL" id="KAF2636647.1"/>
    </source>
</evidence>
<name>A0A6A6RN98_9PLEO</name>
<feature type="region of interest" description="Disordered" evidence="1">
    <location>
        <begin position="210"/>
        <end position="230"/>
    </location>
</feature>
<sequence>MCYYKCYIFLGCGHTVLPREPIRACASAKRERSEELRRRAAGERTTRKRVWNRNQGQSPGGMKAHTASTSNAAGEECEKEDRREKNIPVSTKTELDNARTPPSTTSSPPNQETWPKSCETIKTHPFQTTKIHSPCAKCMHLREALLARSESVTPQVHFEDWRWRVTYLSPPVSSGEARYSGDGILGLGAGVGEAMGSWVKDIGGKGKEVLGGLMQAPTPPRGEEKGKEGA</sequence>
<evidence type="ECO:0000313" key="3">
    <source>
        <dbReference type="Proteomes" id="UP000799753"/>
    </source>
</evidence>
<accession>A0A6A6RN98</accession>
<feature type="compositionally biased region" description="Basic and acidic residues" evidence="1">
    <location>
        <begin position="221"/>
        <end position="230"/>
    </location>
</feature>
<dbReference type="Proteomes" id="UP000799753">
    <property type="component" value="Unassembled WGS sequence"/>
</dbReference>
<feature type="compositionally biased region" description="Basic and acidic residues" evidence="1">
    <location>
        <begin position="28"/>
        <end position="45"/>
    </location>
</feature>
<protein>
    <submittedName>
        <fullName evidence="2">Uncharacterized protein</fullName>
    </submittedName>
</protein>
<evidence type="ECO:0000256" key="1">
    <source>
        <dbReference type="SAM" id="MobiDB-lite"/>
    </source>
</evidence>
<proteinExistence type="predicted"/>
<dbReference type="AlphaFoldDB" id="A0A6A6RN98"/>
<dbReference type="EMBL" id="MU006797">
    <property type="protein sequence ID" value="KAF2636647.1"/>
    <property type="molecule type" value="Genomic_DNA"/>
</dbReference>
<feature type="compositionally biased region" description="Low complexity" evidence="1">
    <location>
        <begin position="100"/>
        <end position="109"/>
    </location>
</feature>
<dbReference type="OrthoDB" id="3927958at2759"/>
<organism evidence="2 3">
    <name type="scientific">Massarina eburnea CBS 473.64</name>
    <dbReference type="NCBI Taxonomy" id="1395130"/>
    <lineage>
        <taxon>Eukaryota</taxon>
        <taxon>Fungi</taxon>
        <taxon>Dikarya</taxon>
        <taxon>Ascomycota</taxon>
        <taxon>Pezizomycotina</taxon>
        <taxon>Dothideomycetes</taxon>
        <taxon>Pleosporomycetidae</taxon>
        <taxon>Pleosporales</taxon>
        <taxon>Massarineae</taxon>
        <taxon>Massarinaceae</taxon>
        <taxon>Massarina</taxon>
    </lineage>
</organism>
<gene>
    <name evidence="2" type="ORF">P280DRAFT_510304</name>
</gene>
<feature type="region of interest" description="Disordered" evidence="1">
    <location>
        <begin position="28"/>
        <end position="116"/>
    </location>
</feature>
<keyword evidence="3" id="KW-1185">Reference proteome</keyword>